<sequence>MLANKSQNTTKIKTLGVLVDDGKRSPPSAEDDGRYEALILLKRKIETRPGGPNELERRFFDPKSSNRIQYPEFVKLNPSSSTKTTIPKCRLKIRSTKKYMLIFWNKND</sequence>
<name>A0A915IC04_ROMCU</name>
<evidence type="ECO:0000313" key="1">
    <source>
        <dbReference type="Proteomes" id="UP000887565"/>
    </source>
</evidence>
<dbReference type="AlphaFoldDB" id="A0A915IC04"/>
<reference evidence="2" key="1">
    <citation type="submission" date="2022-11" db="UniProtKB">
        <authorList>
            <consortium name="WormBaseParasite"/>
        </authorList>
    </citation>
    <scope>IDENTIFICATION</scope>
</reference>
<accession>A0A915IC04</accession>
<evidence type="ECO:0000313" key="2">
    <source>
        <dbReference type="WBParaSite" id="nRc.2.0.1.t10781-RA"/>
    </source>
</evidence>
<organism evidence="1 2">
    <name type="scientific">Romanomermis culicivorax</name>
    <name type="common">Nematode worm</name>
    <dbReference type="NCBI Taxonomy" id="13658"/>
    <lineage>
        <taxon>Eukaryota</taxon>
        <taxon>Metazoa</taxon>
        <taxon>Ecdysozoa</taxon>
        <taxon>Nematoda</taxon>
        <taxon>Enoplea</taxon>
        <taxon>Dorylaimia</taxon>
        <taxon>Mermithida</taxon>
        <taxon>Mermithoidea</taxon>
        <taxon>Mermithidae</taxon>
        <taxon>Romanomermis</taxon>
    </lineage>
</organism>
<dbReference type="Proteomes" id="UP000887565">
    <property type="component" value="Unplaced"/>
</dbReference>
<proteinExistence type="predicted"/>
<protein>
    <submittedName>
        <fullName evidence="2">Uncharacterized protein</fullName>
    </submittedName>
</protein>
<keyword evidence="1" id="KW-1185">Reference proteome</keyword>
<dbReference type="WBParaSite" id="nRc.2.0.1.t10781-RA">
    <property type="protein sequence ID" value="nRc.2.0.1.t10781-RA"/>
    <property type="gene ID" value="nRc.2.0.1.g10781"/>
</dbReference>